<feature type="compositionally biased region" description="Polar residues" evidence="4">
    <location>
        <begin position="70"/>
        <end position="91"/>
    </location>
</feature>
<evidence type="ECO:0000256" key="2">
    <source>
        <dbReference type="ARBA" id="ARBA00023242"/>
    </source>
</evidence>
<dbReference type="Gene3D" id="1.25.10.10">
    <property type="entry name" value="Leucine-rich Repeat Variant"/>
    <property type="match status" value="1"/>
</dbReference>
<evidence type="ECO:0008006" key="7">
    <source>
        <dbReference type="Google" id="ProtNLM"/>
    </source>
</evidence>
<dbReference type="InterPro" id="IPR016024">
    <property type="entry name" value="ARM-type_fold"/>
</dbReference>
<protein>
    <recommendedName>
        <fullName evidence="7">ARM repeat superfamily protein</fullName>
    </recommendedName>
</protein>
<evidence type="ECO:0000313" key="6">
    <source>
        <dbReference type="Proteomes" id="UP001152523"/>
    </source>
</evidence>
<keyword evidence="6" id="KW-1185">Reference proteome</keyword>
<gene>
    <name evidence="5" type="ORF">CEPIT_LOCUS12796</name>
</gene>
<feature type="compositionally biased region" description="Low complexity" evidence="4">
    <location>
        <begin position="1"/>
        <end position="11"/>
    </location>
</feature>
<keyword evidence="2" id="KW-0539">Nucleus</keyword>
<reference evidence="5" key="1">
    <citation type="submission" date="2022-07" db="EMBL/GenBank/DDBJ databases">
        <authorList>
            <person name="Macas J."/>
            <person name="Novak P."/>
            <person name="Neumann P."/>
        </authorList>
    </citation>
    <scope>NUCLEOTIDE SEQUENCE</scope>
</reference>
<feature type="region of interest" description="Disordered" evidence="4">
    <location>
        <begin position="1"/>
        <end position="33"/>
    </location>
</feature>
<feature type="region of interest" description="Disordered" evidence="4">
    <location>
        <begin position="68"/>
        <end position="91"/>
    </location>
</feature>
<organism evidence="5 6">
    <name type="scientific">Cuscuta epithymum</name>
    <dbReference type="NCBI Taxonomy" id="186058"/>
    <lineage>
        <taxon>Eukaryota</taxon>
        <taxon>Viridiplantae</taxon>
        <taxon>Streptophyta</taxon>
        <taxon>Embryophyta</taxon>
        <taxon>Tracheophyta</taxon>
        <taxon>Spermatophyta</taxon>
        <taxon>Magnoliopsida</taxon>
        <taxon>eudicotyledons</taxon>
        <taxon>Gunneridae</taxon>
        <taxon>Pentapetalae</taxon>
        <taxon>asterids</taxon>
        <taxon>lamiids</taxon>
        <taxon>Solanales</taxon>
        <taxon>Convolvulaceae</taxon>
        <taxon>Cuscuteae</taxon>
        <taxon>Cuscuta</taxon>
        <taxon>Cuscuta subgen. Cuscuta</taxon>
    </lineage>
</organism>
<accession>A0AAV0D6J8</accession>
<name>A0AAV0D6J8_9ASTE</name>
<dbReference type="GO" id="GO:0005634">
    <property type="term" value="C:nucleus"/>
    <property type="evidence" value="ECO:0007669"/>
    <property type="project" value="UniProtKB-SubCell"/>
</dbReference>
<comment type="subcellular location">
    <subcellularLocation>
        <location evidence="1">Nucleus</location>
    </subcellularLocation>
</comment>
<dbReference type="PANTHER" id="PTHR23424:SF23">
    <property type="entry name" value="PROTEIN SAAL1"/>
    <property type="match status" value="1"/>
</dbReference>
<sequence length="528" mass="58173">MSIPTESPSQESGEEPESLPSTHYPPAPPHELFDLSTTVDPAYVISLIRKLLPTEVNVGGACGEQKTEELTTTSVSSFENGEEMQTNNGNYSLDGVNDFNKAEKVNEFDDVVCCGSTKKGSTAGEDAWEEYGCILWDLATSKTHAELMVQNLILEVLFSTLVVSKSARITEISLGIIGNLACHELSQKKITSTNGLIMAILEQLFLDDTPCLCEACRVVTLCLQGDESNLWAEALQSEHILCRILWIVENTLNPQLIDKSVSLILAMLHNKQEAAGVFQPLLTKMGLPRILVDLLSFEMCKLREERLPERYSVLGLILQAIEALSVIDECSQEICASKRLYMLLTDLIKLPEKVEVADCCITAAVLIANILTEAADLALEVSQDLLLLQGLFSLFPYASVDVEARSALWSIIARFLVQVQENDVSLLQLHQYVSVFTSEAEVIEEELLNDHSTEGLLNDHSTEEPVSSGTTSTLVARNAALNGIVWVLNQWIGLEDNIKESLPMGKSQVSKEDAYKLLHYCGKYIKGC</sequence>
<comment type="caution">
    <text evidence="5">The sequence shown here is derived from an EMBL/GenBank/DDBJ whole genome shotgun (WGS) entry which is preliminary data.</text>
</comment>
<evidence type="ECO:0000256" key="4">
    <source>
        <dbReference type="SAM" id="MobiDB-lite"/>
    </source>
</evidence>
<proteinExistence type="inferred from homology"/>
<dbReference type="EMBL" id="CAMAPF010000079">
    <property type="protein sequence ID" value="CAH9094164.1"/>
    <property type="molecule type" value="Genomic_DNA"/>
</dbReference>
<evidence type="ECO:0000313" key="5">
    <source>
        <dbReference type="EMBL" id="CAH9094164.1"/>
    </source>
</evidence>
<evidence type="ECO:0000256" key="1">
    <source>
        <dbReference type="ARBA" id="ARBA00004123"/>
    </source>
</evidence>
<dbReference type="InterPro" id="IPR052464">
    <property type="entry name" value="Synovial_Prolif_Regulator"/>
</dbReference>
<evidence type="ECO:0000256" key="3">
    <source>
        <dbReference type="ARBA" id="ARBA00038401"/>
    </source>
</evidence>
<dbReference type="PANTHER" id="PTHR23424">
    <property type="entry name" value="SERUM AMYLOID A"/>
    <property type="match status" value="1"/>
</dbReference>
<dbReference type="SUPFAM" id="SSF48371">
    <property type="entry name" value="ARM repeat"/>
    <property type="match status" value="1"/>
</dbReference>
<dbReference type="AlphaFoldDB" id="A0AAV0D6J8"/>
<dbReference type="Proteomes" id="UP001152523">
    <property type="component" value="Unassembled WGS sequence"/>
</dbReference>
<dbReference type="InterPro" id="IPR011989">
    <property type="entry name" value="ARM-like"/>
</dbReference>
<comment type="similarity">
    <text evidence="3">Belongs to the SAAL1 family.</text>
</comment>